<accession>A0AB39MBU9</accession>
<keyword evidence="3" id="KW-0804">Transcription</keyword>
<dbReference type="InterPro" id="IPR009057">
    <property type="entry name" value="Homeodomain-like_sf"/>
</dbReference>
<evidence type="ECO:0000259" key="5">
    <source>
        <dbReference type="PROSITE" id="PS50977"/>
    </source>
</evidence>
<dbReference type="EMBL" id="CP163431">
    <property type="protein sequence ID" value="XDQ02541.1"/>
    <property type="molecule type" value="Genomic_DNA"/>
</dbReference>
<evidence type="ECO:0000313" key="6">
    <source>
        <dbReference type="EMBL" id="XDQ02541.1"/>
    </source>
</evidence>
<dbReference type="InterPro" id="IPR001647">
    <property type="entry name" value="HTH_TetR"/>
</dbReference>
<reference evidence="6" key="1">
    <citation type="submission" date="2024-07" db="EMBL/GenBank/DDBJ databases">
        <authorList>
            <person name="Yu S.T."/>
        </authorList>
    </citation>
    <scope>NUCLEOTIDE SEQUENCE</scope>
    <source>
        <strain evidence="6">R08</strain>
    </source>
</reference>
<evidence type="ECO:0000256" key="1">
    <source>
        <dbReference type="ARBA" id="ARBA00023015"/>
    </source>
</evidence>
<sequence length="183" mass="19853">MENAQRGRRRHPDIAPLALEQTLILLQAHGYEGLRMKDVAAAAGVGLGALYRRWPGKEEMVADALRADQSLHATPDTTDPLADLTASVERIITAMPQGLGRLIAACLNEPDSALARVTRQAKLTPMIDALTVRLERVTGPTPDTRRRAESGLSYILWKHALEGEAINTGALRDEALAIMDVTS</sequence>
<proteinExistence type="predicted"/>
<dbReference type="GO" id="GO:0000976">
    <property type="term" value="F:transcription cis-regulatory region binding"/>
    <property type="evidence" value="ECO:0007669"/>
    <property type="project" value="TreeGrafter"/>
</dbReference>
<dbReference type="Pfam" id="PF00440">
    <property type="entry name" value="TetR_N"/>
    <property type="match status" value="1"/>
</dbReference>
<evidence type="ECO:0000256" key="2">
    <source>
        <dbReference type="ARBA" id="ARBA00023125"/>
    </source>
</evidence>
<dbReference type="SUPFAM" id="SSF46689">
    <property type="entry name" value="Homeodomain-like"/>
    <property type="match status" value="1"/>
</dbReference>
<keyword evidence="2 4" id="KW-0238">DNA-binding</keyword>
<gene>
    <name evidence="6" type="ORF">AB5J58_21030</name>
</gene>
<evidence type="ECO:0000256" key="3">
    <source>
        <dbReference type="ARBA" id="ARBA00023163"/>
    </source>
</evidence>
<name>A0AB39MBU9_9ACTN</name>
<keyword evidence="1" id="KW-0805">Transcription regulation</keyword>
<dbReference type="GO" id="GO:0003700">
    <property type="term" value="F:DNA-binding transcription factor activity"/>
    <property type="evidence" value="ECO:0007669"/>
    <property type="project" value="TreeGrafter"/>
</dbReference>
<feature type="DNA-binding region" description="H-T-H motif" evidence="4">
    <location>
        <begin position="35"/>
        <end position="54"/>
    </location>
</feature>
<dbReference type="PANTHER" id="PTHR30055">
    <property type="entry name" value="HTH-TYPE TRANSCRIPTIONAL REGULATOR RUTR"/>
    <property type="match status" value="1"/>
</dbReference>
<protein>
    <submittedName>
        <fullName evidence="6">TetR family transcriptional regulator</fullName>
    </submittedName>
</protein>
<dbReference type="PANTHER" id="PTHR30055:SF234">
    <property type="entry name" value="HTH-TYPE TRANSCRIPTIONAL REGULATOR BETI"/>
    <property type="match status" value="1"/>
</dbReference>
<evidence type="ECO:0000256" key="4">
    <source>
        <dbReference type="PROSITE-ProRule" id="PRU00335"/>
    </source>
</evidence>
<dbReference type="RefSeq" id="WP_369188659.1">
    <property type="nucleotide sequence ID" value="NZ_CP163431.1"/>
</dbReference>
<organism evidence="6">
    <name type="scientific">Streptomyces sp. R08</name>
    <dbReference type="NCBI Taxonomy" id="3238624"/>
    <lineage>
        <taxon>Bacteria</taxon>
        <taxon>Bacillati</taxon>
        <taxon>Actinomycetota</taxon>
        <taxon>Actinomycetes</taxon>
        <taxon>Kitasatosporales</taxon>
        <taxon>Streptomycetaceae</taxon>
        <taxon>Streptomyces</taxon>
    </lineage>
</organism>
<dbReference type="InterPro" id="IPR050109">
    <property type="entry name" value="HTH-type_TetR-like_transc_reg"/>
</dbReference>
<dbReference type="AlphaFoldDB" id="A0AB39MBU9"/>
<dbReference type="PROSITE" id="PS50977">
    <property type="entry name" value="HTH_TETR_2"/>
    <property type="match status" value="1"/>
</dbReference>
<feature type="domain" description="HTH tetR-type" evidence="5">
    <location>
        <begin position="12"/>
        <end position="72"/>
    </location>
</feature>
<dbReference type="Gene3D" id="1.10.357.10">
    <property type="entry name" value="Tetracycline Repressor, domain 2"/>
    <property type="match status" value="1"/>
</dbReference>